<dbReference type="Pfam" id="PF12770">
    <property type="entry name" value="CHAT"/>
    <property type="match status" value="1"/>
</dbReference>
<dbReference type="Proteomes" id="UP000663888">
    <property type="component" value="Unassembled WGS sequence"/>
</dbReference>
<name>A0A8H3GWD8_9AGAM</name>
<evidence type="ECO:0000313" key="2">
    <source>
        <dbReference type="EMBL" id="CAE6476763.1"/>
    </source>
</evidence>
<comment type="caution">
    <text evidence="2">The sequence shown here is derived from an EMBL/GenBank/DDBJ whole genome shotgun (WGS) entry which is preliminary data.</text>
</comment>
<reference evidence="2" key="1">
    <citation type="submission" date="2021-01" db="EMBL/GenBank/DDBJ databases">
        <authorList>
            <person name="Kaushik A."/>
        </authorList>
    </citation>
    <scope>NUCLEOTIDE SEQUENCE</scope>
    <source>
        <strain evidence="2">AG4-R118</strain>
    </source>
</reference>
<dbReference type="AlphaFoldDB" id="A0A8H3GWD8"/>
<evidence type="ECO:0000313" key="3">
    <source>
        <dbReference type="Proteomes" id="UP000663888"/>
    </source>
</evidence>
<accession>A0A8H3GWD8</accession>
<evidence type="ECO:0000259" key="1">
    <source>
        <dbReference type="Pfam" id="PF12770"/>
    </source>
</evidence>
<gene>
    <name evidence="2" type="ORF">RDB_LOCUS117339</name>
</gene>
<organism evidence="2 3">
    <name type="scientific">Rhizoctonia solani</name>
    <dbReference type="NCBI Taxonomy" id="456999"/>
    <lineage>
        <taxon>Eukaryota</taxon>
        <taxon>Fungi</taxon>
        <taxon>Dikarya</taxon>
        <taxon>Basidiomycota</taxon>
        <taxon>Agaricomycotina</taxon>
        <taxon>Agaricomycetes</taxon>
        <taxon>Cantharellales</taxon>
        <taxon>Ceratobasidiaceae</taxon>
        <taxon>Rhizoctonia</taxon>
    </lineage>
</organism>
<proteinExistence type="predicted"/>
<dbReference type="EMBL" id="CAJMWX010001240">
    <property type="protein sequence ID" value="CAE6476763.1"/>
    <property type="molecule type" value="Genomic_DNA"/>
</dbReference>
<feature type="domain" description="CHAT" evidence="1">
    <location>
        <begin position="344"/>
        <end position="594"/>
    </location>
</feature>
<protein>
    <recommendedName>
        <fullName evidence="1">CHAT domain-containing protein</fullName>
    </recommendedName>
</protein>
<dbReference type="InterPro" id="IPR024983">
    <property type="entry name" value="CHAT_dom"/>
</dbReference>
<sequence length="595" mass="65920">MPTPTKDLALSLLQSELKDPGPEPCLAYFQEFATNPITTVERTHQLSASLLWLLSARTYNHSSLLSAYTHLAQLLQRLPILGLDIWARKQTLDRLPTDLAISAGRCALDLKDAELALTLVDKCRGLSWGQILRTLPPVEEIDRLIKDYPNLGVPLRGLLRALFTGSMSHRAKSLHSDRAIPQQEIDACTDIATSVDELLVRIREMPRHQGFLETDPLKNARRLAKYGHVVMFIPDEACTHLVFLRKDEDKVSVSDVKGLGLEEVHKMVQSMKSLLGQARLSTRGVDPDIQDAIPTKESTERGFTTHPGVSLMKYLIKKLESILCTLWNTIGLAIKEIFQLERDGDSKVYLYSTGPLSGLPIHAACNRNESLLDYATLSYIPSLQYLPFPSGTIAQDPPHVLVLSQPNTPGHTPLPYTTLEVAEIKKFVSPERIHLYEGEKGDKTALLSNSYELARTKPLILHLACHAKQNPSDPFQSAFFLYDGQVTLSSLLWSQNERPVLAVLSACETAAADEVRPDEFLHIGASMHCLKGFPSVVATLWAINDSDGPSMAGSLYKGVFETGLDSAASLRTAVNLMRSEKVPPVRWVPFVHFGV</sequence>